<sequence length="99" mass="10271">MGLVELDDVGSIGWNEMGSAGVELTEALEGNVIGVLEGMSSIRFHHVSQRGRLASSGGVRHARSRCTAVSLGGAGGMELDLIVSLGSLILVVKLKVRKA</sequence>
<dbReference type="EMBL" id="CM044708">
    <property type="protein sequence ID" value="KAI5650489.1"/>
    <property type="molecule type" value="Genomic_DNA"/>
</dbReference>
<proteinExistence type="predicted"/>
<gene>
    <name evidence="1" type="ORF">M9H77_36494</name>
</gene>
<evidence type="ECO:0000313" key="2">
    <source>
        <dbReference type="Proteomes" id="UP001060085"/>
    </source>
</evidence>
<keyword evidence="2" id="KW-1185">Reference proteome</keyword>
<organism evidence="1 2">
    <name type="scientific">Catharanthus roseus</name>
    <name type="common">Madagascar periwinkle</name>
    <name type="synonym">Vinca rosea</name>
    <dbReference type="NCBI Taxonomy" id="4058"/>
    <lineage>
        <taxon>Eukaryota</taxon>
        <taxon>Viridiplantae</taxon>
        <taxon>Streptophyta</taxon>
        <taxon>Embryophyta</taxon>
        <taxon>Tracheophyta</taxon>
        <taxon>Spermatophyta</taxon>
        <taxon>Magnoliopsida</taxon>
        <taxon>eudicotyledons</taxon>
        <taxon>Gunneridae</taxon>
        <taxon>Pentapetalae</taxon>
        <taxon>asterids</taxon>
        <taxon>lamiids</taxon>
        <taxon>Gentianales</taxon>
        <taxon>Apocynaceae</taxon>
        <taxon>Rauvolfioideae</taxon>
        <taxon>Vinceae</taxon>
        <taxon>Catharanthinae</taxon>
        <taxon>Catharanthus</taxon>
    </lineage>
</organism>
<reference evidence="2" key="1">
    <citation type="journal article" date="2023" name="Nat. Plants">
        <title>Single-cell RNA sequencing provides a high-resolution roadmap for understanding the multicellular compartmentation of specialized metabolism.</title>
        <authorList>
            <person name="Sun S."/>
            <person name="Shen X."/>
            <person name="Li Y."/>
            <person name="Li Y."/>
            <person name="Wang S."/>
            <person name="Li R."/>
            <person name="Zhang H."/>
            <person name="Shen G."/>
            <person name="Guo B."/>
            <person name="Wei J."/>
            <person name="Xu J."/>
            <person name="St-Pierre B."/>
            <person name="Chen S."/>
            <person name="Sun C."/>
        </authorList>
    </citation>
    <scope>NUCLEOTIDE SEQUENCE [LARGE SCALE GENOMIC DNA]</scope>
</reference>
<protein>
    <submittedName>
        <fullName evidence="1">Uncharacterized protein</fullName>
    </submittedName>
</protein>
<accession>A0ACB9ZTS8</accession>
<evidence type="ECO:0000313" key="1">
    <source>
        <dbReference type="EMBL" id="KAI5650489.1"/>
    </source>
</evidence>
<dbReference type="Proteomes" id="UP001060085">
    <property type="component" value="Linkage Group LG08"/>
</dbReference>
<name>A0ACB9ZTS8_CATRO</name>
<comment type="caution">
    <text evidence="1">The sequence shown here is derived from an EMBL/GenBank/DDBJ whole genome shotgun (WGS) entry which is preliminary data.</text>
</comment>